<proteinExistence type="predicted"/>
<dbReference type="SUPFAM" id="SSF46894">
    <property type="entry name" value="C-terminal effector domain of the bipartite response regulators"/>
    <property type="match status" value="1"/>
</dbReference>
<dbReference type="InterPro" id="IPR016032">
    <property type="entry name" value="Sig_transdc_resp-reg_C-effctor"/>
</dbReference>
<dbReference type="EMBL" id="JARWBG010000060">
    <property type="protein sequence ID" value="MDH2393223.1"/>
    <property type="molecule type" value="Genomic_DNA"/>
</dbReference>
<protein>
    <recommendedName>
        <fullName evidence="4">HTH luxR-type domain-containing protein</fullName>
    </recommendedName>
</protein>
<feature type="region of interest" description="Disordered" evidence="1">
    <location>
        <begin position="1"/>
        <end position="20"/>
    </location>
</feature>
<dbReference type="InterPro" id="IPR036388">
    <property type="entry name" value="WH-like_DNA-bd_sf"/>
</dbReference>
<name>A0ABT6HWZ1_9ACTN</name>
<reference evidence="2 3" key="1">
    <citation type="submission" date="2023-04" db="EMBL/GenBank/DDBJ databases">
        <title>Streptomyces chengmaiensis sp. nov. isolated from the stem of mangrove plant in Hainan.</title>
        <authorList>
            <person name="Huang X."/>
            <person name="Zhou S."/>
            <person name="Chu X."/>
            <person name="Xie Y."/>
            <person name="Lin Y."/>
        </authorList>
    </citation>
    <scope>NUCLEOTIDE SEQUENCE [LARGE SCALE GENOMIC DNA]</scope>
    <source>
        <strain evidence="2 3">HNM0663</strain>
    </source>
</reference>
<keyword evidence="3" id="KW-1185">Reference proteome</keyword>
<organism evidence="2 3">
    <name type="scientific">Streptomyces chengmaiensis</name>
    <dbReference type="NCBI Taxonomy" id="3040919"/>
    <lineage>
        <taxon>Bacteria</taxon>
        <taxon>Bacillati</taxon>
        <taxon>Actinomycetota</taxon>
        <taxon>Actinomycetes</taxon>
        <taxon>Kitasatosporales</taxon>
        <taxon>Streptomycetaceae</taxon>
        <taxon>Streptomyces</taxon>
    </lineage>
</organism>
<evidence type="ECO:0000313" key="2">
    <source>
        <dbReference type="EMBL" id="MDH2393223.1"/>
    </source>
</evidence>
<evidence type="ECO:0000256" key="1">
    <source>
        <dbReference type="SAM" id="MobiDB-lite"/>
    </source>
</evidence>
<accession>A0ABT6HWZ1</accession>
<gene>
    <name evidence="2" type="ORF">QCN29_31500</name>
</gene>
<evidence type="ECO:0008006" key="4">
    <source>
        <dbReference type="Google" id="ProtNLM"/>
    </source>
</evidence>
<feature type="region of interest" description="Disordered" evidence="1">
    <location>
        <begin position="82"/>
        <end position="119"/>
    </location>
</feature>
<sequence length="119" mass="12733">MAAPLAHIRHTPAARVREPRPVTGLAQRLDDVPCAMACGNRSADPELAFGTTPADDATLTARKPEVLRRTADGVEIPEIAERARPPLGAVRNHSSSTASKPGAESRHAAMRLARERGWV</sequence>
<dbReference type="Gene3D" id="1.10.10.10">
    <property type="entry name" value="Winged helix-like DNA-binding domain superfamily/Winged helix DNA-binding domain"/>
    <property type="match status" value="1"/>
</dbReference>
<dbReference type="Proteomes" id="UP001223144">
    <property type="component" value="Unassembled WGS sequence"/>
</dbReference>
<evidence type="ECO:0000313" key="3">
    <source>
        <dbReference type="Proteomes" id="UP001223144"/>
    </source>
</evidence>
<comment type="caution">
    <text evidence="2">The sequence shown here is derived from an EMBL/GenBank/DDBJ whole genome shotgun (WGS) entry which is preliminary data.</text>
</comment>
<feature type="compositionally biased region" description="Basic and acidic residues" evidence="1">
    <location>
        <begin position="103"/>
        <end position="119"/>
    </location>
</feature>